<evidence type="ECO:0000256" key="1">
    <source>
        <dbReference type="SAM" id="MobiDB-lite"/>
    </source>
</evidence>
<accession>A0ABP0RPA3</accession>
<feature type="region of interest" description="Disordered" evidence="1">
    <location>
        <begin position="43"/>
        <end position="71"/>
    </location>
</feature>
<keyword evidence="3" id="KW-1185">Reference proteome</keyword>
<organism evidence="2 3">
    <name type="scientific">Durusdinium trenchii</name>
    <dbReference type="NCBI Taxonomy" id="1381693"/>
    <lineage>
        <taxon>Eukaryota</taxon>
        <taxon>Sar</taxon>
        <taxon>Alveolata</taxon>
        <taxon>Dinophyceae</taxon>
        <taxon>Suessiales</taxon>
        <taxon>Symbiodiniaceae</taxon>
        <taxon>Durusdinium</taxon>
    </lineage>
</organism>
<comment type="caution">
    <text evidence="2">The sequence shown here is derived from an EMBL/GenBank/DDBJ whole genome shotgun (WGS) entry which is preliminary data.</text>
</comment>
<feature type="compositionally biased region" description="Polar residues" evidence="1">
    <location>
        <begin position="49"/>
        <end position="59"/>
    </location>
</feature>
<proteinExistence type="predicted"/>
<dbReference type="EMBL" id="CAXAMN010026162">
    <property type="protein sequence ID" value="CAK9101047.1"/>
    <property type="molecule type" value="Genomic_DNA"/>
</dbReference>
<reference evidence="2 3" key="1">
    <citation type="submission" date="2024-02" db="EMBL/GenBank/DDBJ databases">
        <authorList>
            <person name="Chen Y."/>
            <person name="Shah S."/>
            <person name="Dougan E. K."/>
            <person name="Thang M."/>
            <person name="Chan C."/>
        </authorList>
    </citation>
    <scope>NUCLEOTIDE SEQUENCE [LARGE SCALE GENOMIC DNA]</scope>
</reference>
<gene>
    <name evidence="2" type="ORF">CCMP2556_LOCUS47675</name>
</gene>
<evidence type="ECO:0000313" key="2">
    <source>
        <dbReference type="EMBL" id="CAK9101047.1"/>
    </source>
</evidence>
<dbReference type="Proteomes" id="UP001642484">
    <property type="component" value="Unassembled WGS sequence"/>
</dbReference>
<name>A0ABP0RPA3_9DINO</name>
<evidence type="ECO:0000313" key="3">
    <source>
        <dbReference type="Proteomes" id="UP001642484"/>
    </source>
</evidence>
<sequence>MRRGALWADEVGSFGRRQRRGHWHENHRETLTDWSRPTLSLSKIEENEQPASSLRQTRSLPELRSSTRSDELESLFPSAPLNFEEVLSMTKAKVADTTSQDRGAIERLRMETQRFGEAAIQRFRSVATVRAAGIEAHDDYMQVSSDSKEWCELCRSRHSSSCTF</sequence>
<protein>
    <submittedName>
        <fullName evidence="2">Uncharacterized protein</fullName>
    </submittedName>
</protein>